<dbReference type="EMBL" id="JAHXRI010000001">
    <property type="protein sequence ID" value="MBZ1349108.1"/>
    <property type="molecule type" value="Genomic_DNA"/>
</dbReference>
<comment type="caution">
    <text evidence="3">The sequence shown here is derived from an EMBL/GenBank/DDBJ whole genome shotgun (WGS) entry which is preliminary data.</text>
</comment>
<evidence type="ECO:0000256" key="1">
    <source>
        <dbReference type="SAM" id="MobiDB-lite"/>
    </source>
</evidence>
<dbReference type="InterPro" id="IPR013078">
    <property type="entry name" value="His_Pase_superF_clade-1"/>
</dbReference>
<keyword evidence="4" id="KW-1185">Reference proteome</keyword>
<keyword evidence="2" id="KW-0732">Signal</keyword>
<evidence type="ECO:0000313" key="3">
    <source>
        <dbReference type="EMBL" id="MBZ1349108.1"/>
    </source>
</evidence>
<feature type="chain" id="PRO_5037729235" evidence="2">
    <location>
        <begin position="19"/>
        <end position="196"/>
    </location>
</feature>
<dbReference type="Proteomes" id="UP000739565">
    <property type="component" value="Unassembled WGS sequence"/>
</dbReference>
<evidence type="ECO:0000256" key="2">
    <source>
        <dbReference type="SAM" id="SignalP"/>
    </source>
</evidence>
<accession>A0A953N6U2</accession>
<dbReference type="Pfam" id="PF00300">
    <property type="entry name" value="His_Phos_1"/>
    <property type="match status" value="1"/>
</dbReference>
<dbReference type="CDD" id="cd07067">
    <property type="entry name" value="HP_PGM_like"/>
    <property type="match status" value="1"/>
</dbReference>
<sequence>MKKLLVILLLLSANVGWAQDQVLIDRLRQGGLNIFIRHAITPGSDSSKFNPPSERPNDCSSGSRQLNEEGREQSRRIGKRIKELDIPIGEVYSSSFCRCEETAKLAFDRFTTVEWLLIKPGTFQSQLDRELRSVPSAGFFSKTPTGKNNVFVGHAVTFLPGTLSNELSLVRLLAEGEALIIEPGSPPKKLGRIKFF</sequence>
<name>A0A953N6U2_9BURK</name>
<dbReference type="AlphaFoldDB" id="A0A953N6U2"/>
<dbReference type="SUPFAM" id="SSF53254">
    <property type="entry name" value="Phosphoglycerate mutase-like"/>
    <property type="match status" value="1"/>
</dbReference>
<dbReference type="Gene3D" id="3.40.50.1240">
    <property type="entry name" value="Phosphoglycerate mutase-like"/>
    <property type="match status" value="1"/>
</dbReference>
<feature type="region of interest" description="Disordered" evidence="1">
    <location>
        <begin position="43"/>
        <end position="74"/>
    </location>
</feature>
<protein>
    <submittedName>
        <fullName evidence="3">Histidine phosphatase family protein</fullName>
    </submittedName>
</protein>
<evidence type="ECO:0000313" key="4">
    <source>
        <dbReference type="Proteomes" id="UP000739565"/>
    </source>
</evidence>
<gene>
    <name evidence="3" type="ORF">KZZ10_00470</name>
</gene>
<organism evidence="3 4">
    <name type="scientific">Zwartia hollandica</name>
    <dbReference type="NCBI Taxonomy" id="324606"/>
    <lineage>
        <taxon>Bacteria</taxon>
        <taxon>Pseudomonadati</taxon>
        <taxon>Pseudomonadota</taxon>
        <taxon>Betaproteobacteria</taxon>
        <taxon>Burkholderiales</taxon>
        <taxon>Alcaligenaceae</taxon>
        <taxon>Zwartia</taxon>
    </lineage>
</organism>
<dbReference type="RefSeq" id="WP_259659526.1">
    <property type="nucleotide sequence ID" value="NZ_JAHXRI010000001.1"/>
</dbReference>
<dbReference type="InterPro" id="IPR029033">
    <property type="entry name" value="His_PPase_superfam"/>
</dbReference>
<proteinExistence type="predicted"/>
<feature type="signal peptide" evidence="2">
    <location>
        <begin position="1"/>
        <end position="18"/>
    </location>
</feature>
<reference evidence="3" key="1">
    <citation type="submission" date="2021-07" db="EMBL/GenBank/DDBJ databases">
        <title>New genus and species of the family Alcaligenaceae.</title>
        <authorList>
            <person name="Hahn M.W."/>
        </authorList>
    </citation>
    <scope>NUCLEOTIDE SEQUENCE</scope>
    <source>
        <strain evidence="3">LF4-65</strain>
    </source>
</reference>